<dbReference type="InterPro" id="IPR035965">
    <property type="entry name" value="PAS-like_dom_sf"/>
</dbReference>
<dbReference type="Pfam" id="PF00022">
    <property type="entry name" value="Actin"/>
    <property type="match status" value="1"/>
</dbReference>
<proteinExistence type="inferred from homology"/>
<dbReference type="OrthoDB" id="5572108at2759"/>
<dbReference type="NCBIfam" id="TIGR00229">
    <property type="entry name" value="sensory_box"/>
    <property type="match status" value="1"/>
</dbReference>
<dbReference type="AlphaFoldDB" id="A0A8H7RC96"/>
<organism evidence="4 5">
    <name type="scientific">Mucor saturninus</name>
    <dbReference type="NCBI Taxonomy" id="64648"/>
    <lineage>
        <taxon>Eukaryota</taxon>
        <taxon>Fungi</taxon>
        <taxon>Fungi incertae sedis</taxon>
        <taxon>Mucoromycota</taxon>
        <taxon>Mucoromycotina</taxon>
        <taxon>Mucoromycetes</taxon>
        <taxon>Mucorales</taxon>
        <taxon>Mucorineae</taxon>
        <taxon>Mucoraceae</taxon>
        <taxon>Mucor</taxon>
    </lineage>
</organism>
<accession>A0A8H7RC96</accession>
<dbReference type="InterPro" id="IPR004000">
    <property type="entry name" value="Actin"/>
</dbReference>
<dbReference type="Gene3D" id="3.30.450.20">
    <property type="entry name" value="PAS domain"/>
    <property type="match status" value="1"/>
</dbReference>
<dbReference type="InterPro" id="IPR043129">
    <property type="entry name" value="ATPase_NBD"/>
</dbReference>
<evidence type="ECO:0000313" key="5">
    <source>
        <dbReference type="Proteomes" id="UP000603453"/>
    </source>
</evidence>
<evidence type="ECO:0000313" key="4">
    <source>
        <dbReference type="EMBL" id="KAG2208541.1"/>
    </source>
</evidence>
<dbReference type="EMBL" id="JAEPRD010000019">
    <property type="protein sequence ID" value="KAG2208541.1"/>
    <property type="molecule type" value="Genomic_DNA"/>
</dbReference>
<dbReference type="SUPFAM" id="SSF53067">
    <property type="entry name" value="Actin-like ATPase domain"/>
    <property type="match status" value="2"/>
</dbReference>
<dbReference type="CDD" id="cd00130">
    <property type="entry name" value="PAS"/>
    <property type="match status" value="2"/>
</dbReference>
<sequence length="953" mass="107666">MADNNNNSPHSNTFLKNLSQKKYAWMEEASSITTPPFPVNKPNNTSEQKVSAEAPPRQQQQQQQQHSSPKKTKKQKLTPEPEIASPYIPKKQKHIKSPPSNNMIQETLPNVQNNINNVQEMKVETPITENIVHKPVENTVPRKPQPHFKYTTFPVKGYNILPTRNITSTFARNDTTYFPGNKAGAEEISPDPEEEWRDTIIIHPGSRNLRLGFASEAFPKCVPHVIARRFKTEFPNDTTESDMDATTEEEEEKHQEALNEIKSELKWRMKNAKRRAVPNAEGQVIGFNTTAFKETILDHNDPYKVEWTEATKDGVDYFVGEKAINLPVPKGSQYRIRYPWKYGTFNRQDYSSLNAVLGDIEAIWTEAIISELEIERADFKNYNVVIVIPDTFNRTYLCELVTMLLRYMNFRGIIVQQESTCATYGAGVSSAVVVDIGAQKTNITCIEDGVCQVDSRISISIGGDDITKTFASFLLANKFPYENIDLSTTFDWRLAEELKEKWCTMNEADISVQVYDFFARTPFKPTLKYQCKVYDEVFLAPLCLVYPDILDNKKKGSKGSWTVANDMSNGKQYESYPIDVAIAQSIVNAANGSEEKLKRYFTSIILVGGGGKIANFSKVLEDRVLSTVLAQRSFIDRVEVLPAPRELDPEVLVWKGASVMSKLDIAKDMWIGAGEWEEVDLVMEISCIIIYDNTASASVLYASESVTEILGYTPEELRGFHGYKLTHPDERAALGVIHNANVMEERMSSVTAYRSLRKDGSYVELDAVVHYCYDTLVSTNFTVTSKHSIERKMRSNTADYAQMIDDDGKIHIKGAWVDPQEGLKKILGLQQPWGKNEKVEKTQEPRFCMILNRYTTQSTIVFATKVCEELVDLNQLDCIGRSLYDYVASEDAGSVMKQIELSKSNNMISRIRFDWITGGNKSSPVEAVVSCTYDGLVMVVRLASGVISRPMES</sequence>
<feature type="region of interest" description="Disordered" evidence="2">
    <location>
        <begin position="27"/>
        <end position="106"/>
    </location>
</feature>
<reference evidence="4" key="1">
    <citation type="submission" date="2020-12" db="EMBL/GenBank/DDBJ databases">
        <title>Metabolic potential, ecology and presence of endohyphal bacteria is reflected in genomic diversity of Mucoromycotina.</title>
        <authorList>
            <person name="Muszewska A."/>
            <person name="Okrasinska A."/>
            <person name="Steczkiewicz K."/>
            <person name="Drgas O."/>
            <person name="Orlowska M."/>
            <person name="Perlinska-Lenart U."/>
            <person name="Aleksandrzak-Piekarczyk T."/>
            <person name="Szatraj K."/>
            <person name="Zielenkiewicz U."/>
            <person name="Pilsyk S."/>
            <person name="Malc E."/>
            <person name="Mieczkowski P."/>
            <person name="Kruszewska J.S."/>
            <person name="Biernat P."/>
            <person name="Pawlowska J."/>
        </authorList>
    </citation>
    <scope>NUCLEOTIDE SEQUENCE</scope>
    <source>
        <strain evidence="4">WA0000017839</strain>
    </source>
</reference>
<feature type="domain" description="PAS" evidence="3">
    <location>
        <begin position="688"/>
        <end position="734"/>
    </location>
</feature>
<gene>
    <name evidence="4" type="ORF">INT47_010237</name>
</gene>
<dbReference type="SUPFAM" id="SSF55785">
    <property type="entry name" value="PYP-like sensor domain (PAS domain)"/>
    <property type="match status" value="1"/>
</dbReference>
<dbReference type="SMART" id="SM00091">
    <property type="entry name" value="PAS"/>
    <property type="match status" value="2"/>
</dbReference>
<evidence type="ECO:0000256" key="2">
    <source>
        <dbReference type="SAM" id="MobiDB-lite"/>
    </source>
</evidence>
<name>A0A8H7RC96_9FUNG</name>
<dbReference type="InterPro" id="IPR000014">
    <property type="entry name" value="PAS"/>
</dbReference>
<dbReference type="SMART" id="SM00268">
    <property type="entry name" value="ACTIN"/>
    <property type="match status" value="1"/>
</dbReference>
<dbReference type="Gene3D" id="3.30.420.40">
    <property type="match status" value="2"/>
</dbReference>
<dbReference type="InterPro" id="IPR013655">
    <property type="entry name" value="PAS_fold_3"/>
</dbReference>
<comment type="caution">
    <text evidence="4">The sequence shown here is derived from an EMBL/GenBank/DDBJ whole genome shotgun (WGS) entry which is preliminary data.</text>
</comment>
<dbReference type="PANTHER" id="PTHR11937">
    <property type="entry name" value="ACTIN"/>
    <property type="match status" value="1"/>
</dbReference>
<dbReference type="Pfam" id="PF08447">
    <property type="entry name" value="PAS_3"/>
    <property type="match status" value="1"/>
</dbReference>
<evidence type="ECO:0000256" key="1">
    <source>
        <dbReference type="RuleBase" id="RU000487"/>
    </source>
</evidence>
<comment type="similarity">
    <text evidence="1">Belongs to the actin family.</text>
</comment>
<dbReference type="Proteomes" id="UP000603453">
    <property type="component" value="Unassembled WGS sequence"/>
</dbReference>
<dbReference type="CDD" id="cd10206">
    <property type="entry name" value="ASKHA_NBD_Arp8-like"/>
    <property type="match status" value="1"/>
</dbReference>
<evidence type="ECO:0000259" key="3">
    <source>
        <dbReference type="PROSITE" id="PS50112"/>
    </source>
</evidence>
<keyword evidence="5" id="KW-1185">Reference proteome</keyword>
<dbReference type="PROSITE" id="PS50112">
    <property type="entry name" value="PAS"/>
    <property type="match status" value="1"/>
</dbReference>
<dbReference type="Gene3D" id="3.90.640.10">
    <property type="entry name" value="Actin, Chain A, domain 4"/>
    <property type="match status" value="1"/>
</dbReference>
<protein>
    <recommendedName>
        <fullName evidence="3">PAS domain-containing protein</fullName>
    </recommendedName>
</protein>